<accession>E4ZXU1</accession>
<evidence type="ECO:0000256" key="1">
    <source>
        <dbReference type="SAM" id="MobiDB-lite"/>
    </source>
</evidence>
<dbReference type="InParanoid" id="E4ZXU1"/>
<dbReference type="EMBL" id="FP929128">
    <property type="protein sequence ID" value="CBX96186.1"/>
    <property type="molecule type" value="Genomic_DNA"/>
</dbReference>
<feature type="region of interest" description="Disordered" evidence="1">
    <location>
        <begin position="31"/>
        <end position="132"/>
    </location>
</feature>
<dbReference type="HOGENOM" id="CLU_109868_1_0_1"/>
<dbReference type="eggNOG" id="ENOG502SZQW">
    <property type="taxonomic scope" value="Eukaryota"/>
</dbReference>
<dbReference type="AlphaFoldDB" id="E4ZXU1"/>
<evidence type="ECO:0000313" key="3">
    <source>
        <dbReference type="Proteomes" id="UP000002668"/>
    </source>
</evidence>
<dbReference type="PANTHER" id="PTHR42090">
    <property type="match status" value="1"/>
</dbReference>
<dbReference type="OrthoDB" id="4220319at2759"/>
<organism evidence="3">
    <name type="scientific">Leptosphaeria maculans (strain JN3 / isolate v23.1.3 / race Av1-4-5-6-7-8)</name>
    <name type="common">Blackleg fungus</name>
    <name type="synonym">Phoma lingam</name>
    <dbReference type="NCBI Taxonomy" id="985895"/>
    <lineage>
        <taxon>Eukaryota</taxon>
        <taxon>Fungi</taxon>
        <taxon>Dikarya</taxon>
        <taxon>Ascomycota</taxon>
        <taxon>Pezizomycotina</taxon>
        <taxon>Dothideomycetes</taxon>
        <taxon>Pleosporomycetidae</taxon>
        <taxon>Pleosporales</taxon>
        <taxon>Pleosporineae</taxon>
        <taxon>Leptosphaeriaceae</taxon>
        <taxon>Plenodomus</taxon>
        <taxon>Plenodomus lingam/Leptosphaeria maculans species complex</taxon>
    </lineage>
</organism>
<dbReference type="RefSeq" id="XP_003839665.1">
    <property type="nucleotide sequence ID" value="XM_003839617.1"/>
</dbReference>
<evidence type="ECO:0000313" key="2">
    <source>
        <dbReference type="EMBL" id="CBX96186.1"/>
    </source>
</evidence>
<dbReference type="Proteomes" id="UP000002668">
    <property type="component" value="Genome"/>
</dbReference>
<protein>
    <submittedName>
        <fullName evidence="2">Uncharacterized protein</fullName>
    </submittedName>
</protein>
<dbReference type="OMA" id="EHADIAF"/>
<keyword evidence="3" id="KW-1185">Reference proteome</keyword>
<dbReference type="STRING" id="985895.E4ZXU1"/>
<gene>
    <name evidence="2" type="ORF">LEMA_P111050.1</name>
</gene>
<name>E4ZXU1_LEPMJ</name>
<sequence length="132" mass="13662">MFRSQPMRALRRAVRQNIPLNTRANFLPTTSIRAATKGAEGKDTLKPVSTEYSKSGSDDSAAHTDAAFNPQKTSPEEEEASVEKEAGGKANSLNASPGNKDISEPNSPDVGGNGAAPAKKQSGAGSAPKHGS</sequence>
<dbReference type="GeneID" id="13289876"/>
<reference evidence="3" key="1">
    <citation type="journal article" date="2011" name="Nat. Commun.">
        <title>Effector diversification within compartments of the Leptosphaeria maculans genome affected by Repeat-Induced Point mutations.</title>
        <authorList>
            <person name="Rouxel T."/>
            <person name="Grandaubert J."/>
            <person name="Hane J.K."/>
            <person name="Hoede C."/>
            <person name="van de Wouw A.P."/>
            <person name="Couloux A."/>
            <person name="Dominguez V."/>
            <person name="Anthouard V."/>
            <person name="Bally P."/>
            <person name="Bourras S."/>
            <person name="Cozijnsen A.J."/>
            <person name="Ciuffetti L.M."/>
            <person name="Degrave A."/>
            <person name="Dilmaghani A."/>
            <person name="Duret L."/>
            <person name="Fudal I."/>
            <person name="Goodwin S.B."/>
            <person name="Gout L."/>
            <person name="Glaser N."/>
            <person name="Linglin J."/>
            <person name="Kema G.H.J."/>
            <person name="Lapalu N."/>
            <person name="Lawrence C.B."/>
            <person name="May K."/>
            <person name="Meyer M."/>
            <person name="Ollivier B."/>
            <person name="Poulain J."/>
            <person name="Schoch C.L."/>
            <person name="Simon A."/>
            <person name="Spatafora J.W."/>
            <person name="Stachowiak A."/>
            <person name="Turgeon B.G."/>
            <person name="Tyler B.M."/>
            <person name="Vincent D."/>
            <person name="Weissenbach J."/>
            <person name="Amselem J."/>
            <person name="Quesneville H."/>
            <person name="Oliver R.P."/>
            <person name="Wincker P."/>
            <person name="Balesdent M.-H."/>
            <person name="Howlett B.J."/>
        </authorList>
    </citation>
    <scope>NUCLEOTIDE SEQUENCE [LARGE SCALE GENOMIC DNA]</scope>
    <source>
        <strain evidence="3">JN3 / isolate v23.1.3 / race Av1-4-5-6-7-8</strain>
    </source>
</reference>
<proteinExistence type="predicted"/>
<dbReference type="VEuPathDB" id="FungiDB:LEMA_P111050.1"/>
<dbReference type="PANTHER" id="PTHR42090:SF1">
    <property type="match status" value="1"/>
</dbReference>